<dbReference type="InterPro" id="IPR020904">
    <property type="entry name" value="Sc_DH/Rdtase_CS"/>
</dbReference>
<comment type="similarity">
    <text evidence="1 3">Belongs to the short-chain dehydrogenases/reductases (SDR) family.</text>
</comment>
<protein>
    <submittedName>
        <fullName evidence="4">Short-chain dehydrogenase/reductase SDR</fullName>
    </submittedName>
</protein>
<dbReference type="EMBL" id="CP000473">
    <property type="protein sequence ID" value="ABJ81775.1"/>
    <property type="molecule type" value="Genomic_DNA"/>
</dbReference>
<proteinExistence type="inferred from homology"/>
<sequence length="257" mass="27792">MRIDGKVVLITGASEGIGAACAREFAASGAKLSLAARSEEGLRAAGGPDALVTAGDITSEDTRRRVVDRTLERFGAIDILINNAGIGTYAPSWEMPMADARYLMELNFFAPLGMTQLVAPHMATRRSGMIVNVGSIGGKVVLPWMTLYCVTKFALGSLTEAQRMELMRDGIRTMLVCPGYVKTGFQKNVRAGQTPPSVQKARRFAITPEFCAEAIRRGVERDARTIVTPRSGWLLVLAMRLFPALVEARMARINGTA</sequence>
<organism evidence="4">
    <name type="scientific">Solibacter usitatus (strain Ellin6076)</name>
    <dbReference type="NCBI Taxonomy" id="234267"/>
    <lineage>
        <taxon>Bacteria</taxon>
        <taxon>Pseudomonadati</taxon>
        <taxon>Acidobacteriota</taxon>
        <taxon>Terriglobia</taxon>
        <taxon>Bryobacterales</taxon>
        <taxon>Solibacteraceae</taxon>
        <taxon>Candidatus Solibacter</taxon>
    </lineage>
</organism>
<dbReference type="PANTHER" id="PTHR44196:SF1">
    <property type="entry name" value="DEHYDROGENASE_REDUCTASE SDR FAMILY MEMBER 7B"/>
    <property type="match status" value="1"/>
</dbReference>
<evidence type="ECO:0000313" key="4">
    <source>
        <dbReference type="EMBL" id="ABJ81775.1"/>
    </source>
</evidence>
<accession>Q02AZ1</accession>
<dbReference type="OrthoDB" id="151996at2"/>
<dbReference type="PANTHER" id="PTHR44196">
    <property type="entry name" value="DEHYDROGENASE/REDUCTASE SDR FAMILY MEMBER 7B"/>
    <property type="match status" value="1"/>
</dbReference>
<dbReference type="InterPro" id="IPR036291">
    <property type="entry name" value="NAD(P)-bd_dom_sf"/>
</dbReference>
<dbReference type="STRING" id="234267.Acid_0776"/>
<dbReference type="AlphaFoldDB" id="Q02AZ1"/>
<dbReference type="InterPro" id="IPR002347">
    <property type="entry name" value="SDR_fam"/>
</dbReference>
<name>Q02AZ1_SOLUE</name>
<dbReference type="GO" id="GO:0016491">
    <property type="term" value="F:oxidoreductase activity"/>
    <property type="evidence" value="ECO:0007669"/>
    <property type="project" value="UniProtKB-KW"/>
</dbReference>
<dbReference type="InParanoid" id="Q02AZ1"/>
<evidence type="ECO:0000256" key="2">
    <source>
        <dbReference type="ARBA" id="ARBA00023002"/>
    </source>
</evidence>
<reference evidence="4" key="1">
    <citation type="submission" date="2006-10" db="EMBL/GenBank/DDBJ databases">
        <title>Complete sequence of Solibacter usitatus Ellin6076.</title>
        <authorList>
            <consortium name="US DOE Joint Genome Institute"/>
            <person name="Copeland A."/>
            <person name="Lucas S."/>
            <person name="Lapidus A."/>
            <person name="Barry K."/>
            <person name="Detter J.C."/>
            <person name="Glavina del Rio T."/>
            <person name="Hammon N."/>
            <person name="Israni S."/>
            <person name="Dalin E."/>
            <person name="Tice H."/>
            <person name="Pitluck S."/>
            <person name="Thompson L.S."/>
            <person name="Brettin T."/>
            <person name="Bruce D."/>
            <person name="Han C."/>
            <person name="Tapia R."/>
            <person name="Gilna P."/>
            <person name="Schmutz J."/>
            <person name="Larimer F."/>
            <person name="Land M."/>
            <person name="Hauser L."/>
            <person name="Kyrpides N."/>
            <person name="Mikhailova N."/>
            <person name="Janssen P.H."/>
            <person name="Kuske C.R."/>
            <person name="Richardson P."/>
        </authorList>
    </citation>
    <scope>NUCLEOTIDE SEQUENCE</scope>
    <source>
        <strain evidence="4">Ellin6076</strain>
    </source>
</reference>
<dbReference type="eggNOG" id="COG0300">
    <property type="taxonomic scope" value="Bacteria"/>
</dbReference>
<dbReference type="Pfam" id="PF00106">
    <property type="entry name" value="adh_short"/>
    <property type="match status" value="1"/>
</dbReference>
<dbReference type="GO" id="GO:0016020">
    <property type="term" value="C:membrane"/>
    <property type="evidence" value="ECO:0007669"/>
    <property type="project" value="TreeGrafter"/>
</dbReference>
<gene>
    <name evidence="4" type="ordered locus">Acid_0776</name>
</gene>
<dbReference type="PRINTS" id="PR00081">
    <property type="entry name" value="GDHRDH"/>
</dbReference>
<dbReference type="KEGG" id="sus:Acid_0776"/>
<dbReference type="SUPFAM" id="SSF51735">
    <property type="entry name" value="NAD(P)-binding Rossmann-fold domains"/>
    <property type="match status" value="1"/>
</dbReference>
<evidence type="ECO:0000256" key="3">
    <source>
        <dbReference type="RuleBase" id="RU000363"/>
    </source>
</evidence>
<dbReference type="PRINTS" id="PR00080">
    <property type="entry name" value="SDRFAMILY"/>
</dbReference>
<dbReference type="PROSITE" id="PS00061">
    <property type="entry name" value="ADH_SHORT"/>
    <property type="match status" value="1"/>
</dbReference>
<keyword evidence="2" id="KW-0560">Oxidoreductase</keyword>
<dbReference type="HOGENOM" id="CLU_010194_2_10_0"/>
<evidence type="ECO:0000256" key="1">
    <source>
        <dbReference type="ARBA" id="ARBA00006484"/>
    </source>
</evidence>
<dbReference type="Gene3D" id="3.40.50.720">
    <property type="entry name" value="NAD(P)-binding Rossmann-like Domain"/>
    <property type="match status" value="1"/>
</dbReference>